<dbReference type="OMA" id="IHPYWIN"/>
<evidence type="ECO:0000256" key="1">
    <source>
        <dbReference type="ARBA" id="ARBA00006962"/>
    </source>
</evidence>
<organism evidence="9 10">
    <name type="scientific">Zostera marina</name>
    <name type="common">Eelgrass</name>
    <dbReference type="NCBI Taxonomy" id="29655"/>
    <lineage>
        <taxon>Eukaryota</taxon>
        <taxon>Viridiplantae</taxon>
        <taxon>Streptophyta</taxon>
        <taxon>Embryophyta</taxon>
        <taxon>Tracheophyta</taxon>
        <taxon>Spermatophyta</taxon>
        <taxon>Magnoliopsida</taxon>
        <taxon>Liliopsida</taxon>
        <taxon>Zosteraceae</taxon>
        <taxon>Zostera</taxon>
    </lineage>
</organism>
<dbReference type="AlphaFoldDB" id="A0A0K9NXW1"/>
<name>A0A0K9NXW1_ZOSMR</name>
<dbReference type="Pfam" id="PF04101">
    <property type="entry name" value="Glyco_tran_28_C"/>
    <property type="match status" value="1"/>
</dbReference>
<comment type="caution">
    <text evidence="9">The sequence shown here is derived from an EMBL/GenBank/DDBJ whole genome shotgun (WGS) entry which is preliminary data.</text>
</comment>
<dbReference type="STRING" id="29655.A0A0K9NXW1"/>
<keyword evidence="3" id="KW-0328">Glycosyltransferase</keyword>
<reference evidence="10" key="1">
    <citation type="journal article" date="2016" name="Nature">
        <title>The genome of the seagrass Zostera marina reveals angiosperm adaptation to the sea.</title>
        <authorList>
            <person name="Olsen J.L."/>
            <person name="Rouze P."/>
            <person name="Verhelst B."/>
            <person name="Lin Y.-C."/>
            <person name="Bayer T."/>
            <person name="Collen J."/>
            <person name="Dattolo E."/>
            <person name="De Paoli E."/>
            <person name="Dittami S."/>
            <person name="Maumus F."/>
            <person name="Michel G."/>
            <person name="Kersting A."/>
            <person name="Lauritano C."/>
            <person name="Lohaus R."/>
            <person name="Toepel M."/>
            <person name="Tonon T."/>
            <person name="Vanneste K."/>
            <person name="Amirebrahimi M."/>
            <person name="Brakel J."/>
            <person name="Bostroem C."/>
            <person name="Chovatia M."/>
            <person name="Grimwood J."/>
            <person name="Jenkins J.W."/>
            <person name="Jueterbock A."/>
            <person name="Mraz A."/>
            <person name="Stam W.T."/>
            <person name="Tice H."/>
            <person name="Bornberg-Bauer E."/>
            <person name="Green P.J."/>
            <person name="Pearson G.A."/>
            <person name="Procaccini G."/>
            <person name="Duarte C.M."/>
            <person name="Schmutz J."/>
            <person name="Reusch T.B.H."/>
            <person name="Van de Peer Y."/>
        </authorList>
    </citation>
    <scope>NUCLEOTIDE SEQUENCE [LARGE SCALE GENOMIC DNA]</scope>
    <source>
        <strain evidence="10">cv. Finnish</strain>
    </source>
</reference>
<dbReference type="EC" id="2.4.1.46" evidence="2"/>
<dbReference type="InterPro" id="IPR009695">
    <property type="entry name" value="Diacylglyc_glucosyltr_N"/>
</dbReference>
<feature type="region of interest" description="Disordered" evidence="6">
    <location>
        <begin position="23"/>
        <end position="43"/>
    </location>
</feature>
<comment type="similarity">
    <text evidence="1">Belongs to the glycosyltransferase 28 family.</text>
</comment>
<dbReference type="PANTHER" id="PTHR43025">
    <property type="entry name" value="MONOGALACTOSYLDIACYLGLYCEROL SYNTHASE"/>
    <property type="match status" value="1"/>
</dbReference>
<evidence type="ECO:0000259" key="8">
    <source>
        <dbReference type="Pfam" id="PF06925"/>
    </source>
</evidence>
<dbReference type="GO" id="GO:0031969">
    <property type="term" value="C:chloroplast membrane"/>
    <property type="evidence" value="ECO:0007669"/>
    <property type="project" value="UniProtKB-SubCell"/>
</dbReference>
<keyword evidence="10" id="KW-1185">Reference proteome</keyword>
<protein>
    <recommendedName>
        <fullName evidence="2">monogalactosyldiacylglycerol synthase</fullName>
        <ecNumber evidence="2">2.4.1.46</ecNumber>
    </recommendedName>
</protein>
<accession>A0A0K9NXW1</accession>
<evidence type="ECO:0000256" key="6">
    <source>
        <dbReference type="SAM" id="MobiDB-lite"/>
    </source>
</evidence>
<dbReference type="Pfam" id="PF06925">
    <property type="entry name" value="MGDG_synth"/>
    <property type="match status" value="1"/>
</dbReference>
<feature type="domain" description="Diacylglycerol glucosyltransferase N-terminal" evidence="8">
    <location>
        <begin position="149"/>
        <end position="317"/>
    </location>
</feature>
<feature type="domain" description="Glycosyl transferase family 28 C-terminal" evidence="7">
    <location>
        <begin position="376"/>
        <end position="464"/>
    </location>
</feature>
<dbReference type="Proteomes" id="UP000036987">
    <property type="component" value="Unassembled WGS sequence"/>
</dbReference>
<evidence type="ECO:0000259" key="7">
    <source>
        <dbReference type="Pfam" id="PF04101"/>
    </source>
</evidence>
<dbReference type="GO" id="GO:0009247">
    <property type="term" value="P:glycolipid biosynthetic process"/>
    <property type="evidence" value="ECO:0007669"/>
    <property type="project" value="InterPro"/>
</dbReference>
<evidence type="ECO:0000256" key="3">
    <source>
        <dbReference type="ARBA" id="ARBA00022676"/>
    </source>
</evidence>
<dbReference type="Gene3D" id="3.40.50.2000">
    <property type="entry name" value="Glycogen Phosphorylase B"/>
    <property type="match status" value="1"/>
</dbReference>
<dbReference type="SUPFAM" id="SSF53756">
    <property type="entry name" value="UDP-Glycosyltransferase/glycogen phosphorylase"/>
    <property type="match status" value="1"/>
</dbReference>
<evidence type="ECO:0000313" key="10">
    <source>
        <dbReference type="Proteomes" id="UP000036987"/>
    </source>
</evidence>
<sequence>MSVSKSIAIFDLFRTPQPTSTFLPPFSRSHPNGHSSSSSSSSSNGYLFHNYYDYRQTRPTCCGLKGGGGEGEMSVTGLWSELYRALAFRSVHRGGGEFASIGMPSESDSSSAKMEKGFVHEDAGLESNGVEGEKPKKILILMSDTGGGHRASAEAIRAAFHLEFGDEYQVFITDLWTEHTPWPFNQLPKSYNFLVKNGALWRMTYYGTSPRVVHQSQFLACSTFITREIAKGLLKYRPDIIISVHPLLQHIPIRVLRAKGLLDKILFTTVVTDLSTCHPAWFHKLVTRCYCPSDDLAKRALKAGLKPTQIKVYGLPVRPSFVRPVPQKTVLRKELGMECDLPAVLLMGGGEGMGPIEATARALGEALYDETLGLPTGQILVVCGRNKKLVDKLRAIDWKIPVQVKGFVTKMEECMGACDCIITKAGPGTIAESTIRGLPIILNGYIAGQEAGNVRYVVDNGCGKFSKSPKEIAKIVSEWFGPKSEELVSMAQNALKVARPDSVIKIVHDLHDLVRERNLIVKQLQC</sequence>
<dbReference type="EMBL" id="LFYR01001452">
    <property type="protein sequence ID" value="KMZ61601.1"/>
    <property type="molecule type" value="Genomic_DNA"/>
</dbReference>
<dbReference type="InterPro" id="IPR050519">
    <property type="entry name" value="Glycosyltransf_28_UgtP"/>
</dbReference>
<dbReference type="OrthoDB" id="200404at2759"/>
<gene>
    <name evidence="9" type="ORF">ZOSMA_50G00150</name>
</gene>
<dbReference type="GO" id="GO:0046509">
    <property type="term" value="F:1,2-diacylglycerol 3-beta-galactosyltransferase activity"/>
    <property type="evidence" value="ECO:0007669"/>
    <property type="project" value="UniProtKB-EC"/>
</dbReference>
<evidence type="ECO:0000256" key="5">
    <source>
        <dbReference type="ARBA" id="ARBA00046299"/>
    </source>
</evidence>
<dbReference type="PANTHER" id="PTHR43025:SF3">
    <property type="entry name" value="MONOGALACTOSYLDIACYLGLYCEROL SYNTHASE 1, CHLOROPLASTIC"/>
    <property type="match status" value="1"/>
</dbReference>
<keyword evidence="4" id="KW-0808">Transferase</keyword>
<proteinExistence type="inferred from homology"/>
<comment type="subcellular location">
    <subcellularLocation>
        <location evidence="5">Plastid</location>
        <location evidence="5">Chloroplast membrane</location>
    </subcellularLocation>
</comment>
<evidence type="ECO:0000313" key="9">
    <source>
        <dbReference type="EMBL" id="KMZ61601.1"/>
    </source>
</evidence>
<evidence type="ECO:0000256" key="2">
    <source>
        <dbReference type="ARBA" id="ARBA00012615"/>
    </source>
</evidence>
<dbReference type="InterPro" id="IPR007235">
    <property type="entry name" value="Glyco_trans_28_C"/>
</dbReference>
<dbReference type="CDD" id="cd17507">
    <property type="entry name" value="GT28_Beta-DGS-like"/>
    <property type="match status" value="1"/>
</dbReference>
<evidence type="ECO:0000256" key="4">
    <source>
        <dbReference type="ARBA" id="ARBA00022679"/>
    </source>
</evidence>